<gene>
    <name evidence="1" type="ORF">TSUD_177190</name>
</gene>
<protein>
    <recommendedName>
        <fullName evidence="3">DUF674 family protein</fullName>
    </recommendedName>
</protein>
<evidence type="ECO:0008006" key="3">
    <source>
        <dbReference type="Google" id="ProtNLM"/>
    </source>
</evidence>
<keyword evidence="2" id="KW-1185">Reference proteome</keyword>
<organism evidence="1 2">
    <name type="scientific">Trifolium subterraneum</name>
    <name type="common">Subterranean clover</name>
    <dbReference type="NCBI Taxonomy" id="3900"/>
    <lineage>
        <taxon>Eukaryota</taxon>
        <taxon>Viridiplantae</taxon>
        <taxon>Streptophyta</taxon>
        <taxon>Embryophyta</taxon>
        <taxon>Tracheophyta</taxon>
        <taxon>Spermatophyta</taxon>
        <taxon>Magnoliopsida</taxon>
        <taxon>eudicotyledons</taxon>
        <taxon>Gunneridae</taxon>
        <taxon>Pentapetalae</taxon>
        <taxon>rosids</taxon>
        <taxon>fabids</taxon>
        <taxon>Fabales</taxon>
        <taxon>Fabaceae</taxon>
        <taxon>Papilionoideae</taxon>
        <taxon>50 kb inversion clade</taxon>
        <taxon>NPAAA clade</taxon>
        <taxon>Hologalegina</taxon>
        <taxon>IRL clade</taxon>
        <taxon>Trifolieae</taxon>
        <taxon>Trifolium</taxon>
    </lineage>
</organism>
<dbReference type="OrthoDB" id="1277335at2759"/>
<dbReference type="InterPro" id="IPR007750">
    <property type="entry name" value="DUF674"/>
</dbReference>
<dbReference type="PANTHER" id="PTHR33103:SF43">
    <property type="entry name" value="DUF674 FAMILY PROTEIN"/>
    <property type="match status" value="1"/>
</dbReference>
<sequence length="167" mass="18548">MSRFLNFDVENSTNIQISVKLVMRKSDGRILYAQGEEDFADMLLSFLTFPLGGIVRKLKGNCSLDENRTHEKQRRNMLLVNTSGNQEGYFKGLKMYVATDDLVIAQSSPISSLNLINISETSLDDLKEKVVTIGVEECLSILMAALTSTSALTNGLAHLLTEVKEEK</sequence>
<name>A0A2Z6NZY0_TRISU</name>
<dbReference type="Pfam" id="PF05056">
    <property type="entry name" value="DUF674"/>
    <property type="match status" value="2"/>
</dbReference>
<accession>A0A2Z6NZY0</accession>
<reference evidence="2" key="1">
    <citation type="journal article" date="2017" name="Front. Plant Sci.">
        <title>Climate Clever Clovers: New Paradigm to Reduce the Environmental Footprint of Ruminants by Breeding Low Methanogenic Forages Utilizing Haplotype Variation.</title>
        <authorList>
            <person name="Kaur P."/>
            <person name="Appels R."/>
            <person name="Bayer P.E."/>
            <person name="Keeble-Gagnere G."/>
            <person name="Wang J."/>
            <person name="Hirakawa H."/>
            <person name="Shirasawa K."/>
            <person name="Vercoe P."/>
            <person name="Stefanova K."/>
            <person name="Durmic Z."/>
            <person name="Nichols P."/>
            <person name="Revell C."/>
            <person name="Isobe S.N."/>
            <person name="Edwards D."/>
            <person name="Erskine W."/>
        </authorList>
    </citation>
    <scope>NUCLEOTIDE SEQUENCE [LARGE SCALE GENOMIC DNA]</scope>
    <source>
        <strain evidence="2">cv. Daliak</strain>
    </source>
</reference>
<dbReference type="PANTHER" id="PTHR33103">
    <property type="entry name" value="OS01G0153900 PROTEIN"/>
    <property type="match status" value="1"/>
</dbReference>
<dbReference type="Proteomes" id="UP000242715">
    <property type="component" value="Unassembled WGS sequence"/>
</dbReference>
<dbReference type="AlphaFoldDB" id="A0A2Z6NZY0"/>
<evidence type="ECO:0000313" key="1">
    <source>
        <dbReference type="EMBL" id="GAU49674.1"/>
    </source>
</evidence>
<evidence type="ECO:0000313" key="2">
    <source>
        <dbReference type="Proteomes" id="UP000242715"/>
    </source>
</evidence>
<dbReference type="EMBL" id="DF974608">
    <property type="protein sequence ID" value="GAU49674.1"/>
    <property type="molecule type" value="Genomic_DNA"/>
</dbReference>
<proteinExistence type="predicted"/>